<dbReference type="SMART" id="SM00382">
    <property type="entry name" value="AAA"/>
    <property type="match status" value="1"/>
</dbReference>
<dbReference type="PROSITE" id="PS50893">
    <property type="entry name" value="ABC_TRANSPORTER_2"/>
    <property type="match status" value="1"/>
</dbReference>
<dbReference type="PANTHER" id="PTHR43394:SF1">
    <property type="entry name" value="ATP-BINDING CASSETTE SUB-FAMILY B MEMBER 10, MITOCHONDRIAL"/>
    <property type="match status" value="1"/>
</dbReference>
<dbReference type="Gene3D" id="3.40.50.300">
    <property type="entry name" value="P-loop containing nucleotide triphosphate hydrolases"/>
    <property type="match status" value="1"/>
</dbReference>
<keyword evidence="6" id="KW-0472">Membrane</keyword>
<evidence type="ECO:0000313" key="9">
    <source>
        <dbReference type="Proteomes" id="UP000006729"/>
    </source>
</evidence>
<dbReference type="Proteomes" id="UP000006729">
    <property type="component" value="Chromosome 12"/>
</dbReference>
<reference evidence="8 9" key="1">
    <citation type="journal article" date="2006" name="Science">
        <title>The genome of black cottonwood, Populus trichocarpa (Torr. &amp; Gray).</title>
        <authorList>
            <person name="Tuskan G.A."/>
            <person name="Difazio S."/>
            <person name="Jansson S."/>
            <person name="Bohlmann J."/>
            <person name="Grigoriev I."/>
            <person name="Hellsten U."/>
            <person name="Putnam N."/>
            <person name="Ralph S."/>
            <person name="Rombauts S."/>
            <person name="Salamov A."/>
            <person name="Schein J."/>
            <person name="Sterck L."/>
            <person name="Aerts A."/>
            <person name="Bhalerao R.R."/>
            <person name="Bhalerao R.P."/>
            <person name="Blaudez D."/>
            <person name="Boerjan W."/>
            <person name="Brun A."/>
            <person name="Brunner A."/>
            <person name="Busov V."/>
            <person name="Campbell M."/>
            <person name="Carlson J."/>
            <person name="Chalot M."/>
            <person name="Chapman J."/>
            <person name="Chen G.L."/>
            <person name="Cooper D."/>
            <person name="Coutinho P.M."/>
            <person name="Couturier J."/>
            <person name="Covert S."/>
            <person name="Cronk Q."/>
            <person name="Cunningham R."/>
            <person name="Davis J."/>
            <person name="Degroeve S."/>
            <person name="Dejardin A."/>
            <person name="Depamphilis C."/>
            <person name="Detter J."/>
            <person name="Dirks B."/>
            <person name="Dubchak I."/>
            <person name="Duplessis S."/>
            <person name="Ehlting J."/>
            <person name="Ellis B."/>
            <person name="Gendler K."/>
            <person name="Goodstein D."/>
            <person name="Gribskov M."/>
            <person name="Grimwood J."/>
            <person name="Groover A."/>
            <person name="Gunter L."/>
            <person name="Hamberger B."/>
            <person name="Heinze B."/>
            <person name="Helariutta Y."/>
            <person name="Henrissat B."/>
            <person name="Holligan D."/>
            <person name="Holt R."/>
            <person name="Huang W."/>
            <person name="Islam-Faridi N."/>
            <person name="Jones S."/>
            <person name="Jones-Rhoades M."/>
            <person name="Jorgensen R."/>
            <person name="Joshi C."/>
            <person name="Kangasjarvi J."/>
            <person name="Karlsson J."/>
            <person name="Kelleher C."/>
            <person name="Kirkpatrick R."/>
            <person name="Kirst M."/>
            <person name="Kohler A."/>
            <person name="Kalluri U."/>
            <person name="Larimer F."/>
            <person name="Leebens-Mack J."/>
            <person name="Leple J.C."/>
            <person name="Locascio P."/>
            <person name="Lou Y."/>
            <person name="Lucas S."/>
            <person name="Martin F."/>
            <person name="Montanini B."/>
            <person name="Napoli C."/>
            <person name="Nelson D.R."/>
            <person name="Nelson C."/>
            <person name="Nieminen K."/>
            <person name="Nilsson O."/>
            <person name="Pereda V."/>
            <person name="Peter G."/>
            <person name="Philippe R."/>
            <person name="Pilate G."/>
            <person name="Poliakov A."/>
            <person name="Razumovskaya J."/>
            <person name="Richardson P."/>
            <person name="Rinaldi C."/>
            <person name="Ritland K."/>
            <person name="Rouze P."/>
            <person name="Ryaboy D."/>
            <person name="Schmutz J."/>
            <person name="Schrader J."/>
            <person name="Segerman B."/>
            <person name="Shin H."/>
            <person name="Siddiqui A."/>
            <person name="Sterky F."/>
            <person name="Terry A."/>
            <person name="Tsai C.J."/>
            <person name="Uberbacher E."/>
            <person name="Unneberg P."/>
            <person name="Vahala J."/>
            <person name="Wall K."/>
            <person name="Wessler S."/>
            <person name="Yang G."/>
            <person name="Yin T."/>
            <person name="Douglas C."/>
            <person name="Marra M."/>
            <person name="Sandberg G."/>
            <person name="Van de Peer Y."/>
            <person name="Rokhsar D."/>
        </authorList>
    </citation>
    <scope>NUCLEOTIDE SEQUENCE [LARGE SCALE GENOMIC DNA]</scope>
    <source>
        <strain evidence="9">cv. Nisqually</strain>
    </source>
</reference>
<dbReference type="GO" id="GO:0016887">
    <property type="term" value="F:ATP hydrolysis activity"/>
    <property type="evidence" value="ECO:0007669"/>
    <property type="project" value="InterPro"/>
</dbReference>
<dbReference type="InParanoid" id="A0A2K1Y6Q9"/>
<dbReference type="InterPro" id="IPR027417">
    <property type="entry name" value="P-loop_NTPase"/>
</dbReference>
<dbReference type="InterPro" id="IPR003439">
    <property type="entry name" value="ABC_transporter-like_ATP-bd"/>
</dbReference>
<evidence type="ECO:0000256" key="4">
    <source>
        <dbReference type="ARBA" id="ARBA00022840"/>
    </source>
</evidence>
<dbReference type="STRING" id="3694.A0A2K1Y6Q9"/>
<feature type="domain" description="ABC transporter" evidence="7">
    <location>
        <begin position="134"/>
        <end position="346"/>
    </location>
</feature>
<dbReference type="GO" id="GO:0042626">
    <property type="term" value="F:ATPase-coupled transmembrane transporter activity"/>
    <property type="evidence" value="ECO:0000318"/>
    <property type="project" value="GO_Central"/>
</dbReference>
<sequence>MEESVSRCHQEHYELVELASEPTANNKTIASFCRACIECGFIQVVSLCSWNIAHAVALPTHLVDKHQATFEDGIRSYQFFSLAVPSTTELWTLIPVVISPIGVPTPAFKTLERETEIEPDVPKSPDLEKIMGRIEFQNIQFYYPLRPEVIVLRNFSLQIEAGLKVALAGPSGSGKSSVLALLLRFDDPREGKVIIVKKDIREYSLRKLGRQRGWEDNIIHGNEGASETEIAKVSREANIHQFVCNLPDGYDRRAACFRACNLLLNEATNGLKTESERSILSALGSLNLNDNRGSYTTTKITVAHRLSTIVEMGSHSALIVDLTEYIRDYTSSRTRQKIDIPLPSQKSPYCLNNIY</sequence>
<evidence type="ECO:0000256" key="2">
    <source>
        <dbReference type="ARBA" id="ARBA00022692"/>
    </source>
</evidence>
<gene>
    <name evidence="8" type="ORF">POPTR_012G004200</name>
</gene>
<keyword evidence="2" id="KW-0812">Transmembrane</keyword>
<evidence type="ECO:0000256" key="3">
    <source>
        <dbReference type="ARBA" id="ARBA00022741"/>
    </source>
</evidence>
<dbReference type="PANTHER" id="PTHR43394">
    <property type="entry name" value="ATP-DEPENDENT PERMEASE MDL1, MITOCHONDRIAL"/>
    <property type="match status" value="1"/>
</dbReference>
<keyword evidence="9" id="KW-1185">Reference proteome</keyword>
<dbReference type="Gene3D" id="1.20.1560.10">
    <property type="entry name" value="ABC transporter type 1, transmembrane domain"/>
    <property type="match status" value="1"/>
</dbReference>
<keyword evidence="4" id="KW-0067">ATP-binding</keyword>
<evidence type="ECO:0000256" key="5">
    <source>
        <dbReference type="ARBA" id="ARBA00022989"/>
    </source>
</evidence>
<dbReference type="EMBL" id="CM009301">
    <property type="protein sequence ID" value="PNT08726.1"/>
    <property type="molecule type" value="Genomic_DNA"/>
</dbReference>
<keyword evidence="3" id="KW-0547">Nucleotide-binding</keyword>
<name>A0A2K1Y6Q9_POPTR</name>
<dbReference type="GO" id="GO:0005524">
    <property type="term" value="F:ATP binding"/>
    <property type="evidence" value="ECO:0007669"/>
    <property type="project" value="UniProtKB-KW"/>
</dbReference>
<dbReference type="GO" id="GO:0016020">
    <property type="term" value="C:membrane"/>
    <property type="evidence" value="ECO:0000318"/>
    <property type="project" value="GO_Central"/>
</dbReference>
<dbReference type="AlphaFoldDB" id="A0A2K1Y6Q9"/>
<dbReference type="InterPro" id="IPR036640">
    <property type="entry name" value="ABC1_TM_sf"/>
</dbReference>
<evidence type="ECO:0000313" key="8">
    <source>
        <dbReference type="EMBL" id="PNT08726.1"/>
    </source>
</evidence>
<dbReference type="InterPro" id="IPR003593">
    <property type="entry name" value="AAA+_ATPase"/>
</dbReference>
<evidence type="ECO:0000256" key="1">
    <source>
        <dbReference type="ARBA" id="ARBA00004141"/>
    </source>
</evidence>
<dbReference type="Pfam" id="PF00005">
    <property type="entry name" value="ABC_tran"/>
    <property type="match status" value="1"/>
</dbReference>
<dbReference type="InterPro" id="IPR039421">
    <property type="entry name" value="Type_1_exporter"/>
</dbReference>
<proteinExistence type="predicted"/>
<accession>A0A2K1Y6Q9</accession>
<comment type="subcellular location">
    <subcellularLocation>
        <location evidence="1">Membrane</location>
        <topology evidence="1">Multi-pass membrane protein</topology>
    </subcellularLocation>
</comment>
<evidence type="ECO:0000259" key="7">
    <source>
        <dbReference type="PROSITE" id="PS50893"/>
    </source>
</evidence>
<protein>
    <recommendedName>
        <fullName evidence="7">ABC transporter domain-containing protein</fullName>
    </recommendedName>
</protein>
<organism evidence="8 9">
    <name type="scientific">Populus trichocarpa</name>
    <name type="common">Western balsam poplar</name>
    <name type="synonym">Populus balsamifera subsp. trichocarpa</name>
    <dbReference type="NCBI Taxonomy" id="3694"/>
    <lineage>
        <taxon>Eukaryota</taxon>
        <taxon>Viridiplantae</taxon>
        <taxon>Streptophyta</taxon>
        <taxon>Embryophyta</taxon>
        <taxon>Tracheophyta</taxon>
        <taxon>Spermatophyta</taxon>
        <taxon>Magnoliopsida</taxon>
        <taxon>eudicotyledons</taxon>
        <taxon>Gunneridae</taxon>
        <taxon>Pentapetalae</taxon>
        <taxon>rosids</taxon>
        <taxon>fabids</taxon>
        <taxon>Malpighiales</taxon>
        <taxon>Salicaceae</taxon>
        <taxon>Saliceae</taxon>
        <taxon>Populus</taxon>
    </lineage>
</organism>
<dbReference type="SUPFAM" id="SSF52540">
    <property type="entry name" value="P-loop containing nucleoside triphosphate hydrolases"/>
    <property type="match status" value="1"/>
</dbReference>
<dbReference type="GO" id="GO:0055085">
    <property type="term" value="P:transmembrane transport"/>
    <property type="evidence" value="ECO:0000318"/>
    <property type="project" value="GO_Central"/>
</dbReference>
<evidence type="ECO:0000256" key="6">
    <source>
        <dbReference type="ARBA" id="ARBA00023136"/>
    </source>
</evidence>
<keyword evidence="5" id="KW-1133">Transmembrane helix</keyword>